<reference evidence="2 3" key="1">
    <citation type="submission" date="2020-04" db="EMBL/GenBank/DDBJ databases">
        <title>Perkinsus olseni comparative genomics.</title>
        <authorList>
            <person name="Bogema D.R."/>
        </authorList>
    </citation>
    <scope>NUCLEOTIDE SEQUENCE [LARGE SCALE GENOMIC DNA]</scope>
    <source>
        <strain evidence="2">ATCC PRA-179</strain>
    </source>
</reference>
<feature type="signal peptide" evidence="1">
    <location>
        <begin position="1"/>
        <end position="19"/>
    </location>
</feature>
<feature type="chain" id="PRO_5029570645" evidence="1">
    <location>
        <begin position="20"/>
        <end position="259"/>
    </location>
</feature>
<accession>A0A7J6L7G6</accession>
<evidence type="ECO:0000256" key="1">
    <source>
        <dbReference type="SAM" id="SignalP"/>
    </source>
</evidence>
<dbReference type="Proteomes" id="UP000570595">
    <property type="component" value="Unassembled WGS sequence"/>
</dbReference>
<organism evidence="2 3">
    <name type="scientific">Perkinsus olseni</name>
    <name type="common">Perkinsus atlanticus</name>
    <dbReference type="NCBI Taxonomy" id="32597"/>
    <lineage>
        <taxon>Eukaryota</taxon>
        <taxon>Sar</taxon>
        <taxon>Alveolata</taxon>
        <taxon>Perkinsozoa</taxon>
        <taxon>Perkinsea</taxon>
        <taxon>Perkinsida</taxon>
        <taxon>Perkinsidae</taxon>
        <taxon>Perkinsus</taxon>
    </lineage>
</organism>
<gene>
    <name evidence="2" type="ORF">FOZ61_007754</name>
</gene>
<evidence type="ECO:0000313" key="2">
    <source>
        <dbReference type="EMBL" id="KAF4655138.1"/>
    </source>
</evidence>
<protein>
    <submittedName>
        <fullName evidence="2">Uncharacterized protein</fullName>
    </submittedName>
</protein>
<evidence type="ECO:0000313" key="3">
    <source>
        <dbReference type="Proteomes" id="UP000570595"/>
    </source>
</evidence>
<dbReference type="OrthoDB" id="427154at2759"/>
<keyword evidence="1" id="KW-0732">Signal</keyword>
<sequence length="259" mass="28946">MSSVPTWLVALQALLITMAQDVGKFVHRAGDYRITYDVDENHEVTFTFWTFTFEVGPGEEFTHGPYSLSAARSSTYAIDFDGTRASAHDWYKSIERLLLKNYVIDYDHPEPYGGIQPGDLTVLTYTSGDPISSKFRREVIEFTRVAAKLTLGKYVFKDEDAPYSEKSYTIRPDKIVAIQAACGGPPTAKFAFKLVPGDAGLPYEHYALKSTQQGTLDDLRQQVRHLCRKDLGPSDEVVFATKKTIYVPLGGARTPLTKV</sequence>
<name>A0A7J6L7G6_PEROL</name>
<dbReference type="EMBL" id="JABAHT010000484">
    <property type="protein sequence ID" value="KAF4655138.1"/>
    <property type="molecule type" value="Genomic_DNA"/>
</dbReference>
<comment type="caution">
    <text evidence="2">The sequence shown here is derived from an EMBL/GenBank/DDBJ whole genome shotgun (WGS) entry which is preliminary data.</text>
</comment>
<proteinExistence type="predicted"/>
<dbReference type="AlphaFoldDB" id="A0A7J6L7G6"/>